<dbReference type="KEGG" id="phr:C6569_01535"/>
<keyword evidence="5" id="KW-0808">Transferase</keyword>
<dbReference type="PANTHER" id="PTHR32319:SF0">
    <property type="entry name" value="BACTERIAL HEMOLYSIN-LIKE PROTEIN"/>
    <property type="match status" value="1"/>
</dbReference>
<dbReference type="SUPFAM" id="SSF53335">
    <property type="entry name" value="S-adenosyl-L-methionine-dependent methyltransferases"/>
    <property type="match status" value="1"/>
</dbReference>
<evidence type="ECO:0000256" key="3">
    <source>
        <dbReference type="PROSITE-ProRule" id="PRU00182"/>
    </source>
</evidence>
<dbReference type="Pfam" id="PF01728">
    <property type="entry name" value="FtsJ"/>
    <property type="match status" value="1"/>
</dbReference>
<dbReference type="InterPro" id="IPR047048">
    <property type="entry name" value="TlyA"/>
</dbReference>
<evidence type="ECO:0000313" key="5">
    <source>
        <dbReference type="EMBL" id="AVO43857.1"/>
    </source>
</evidence>
<dbReference type="PANTHER" id="PTHR32319">
    <property type="entry name" value="BACTERIAL HEMOLYSIN-LIKE PROTEIN"/>
    <property type="match status" value="1"/>
</dbReference>
<evidence type="ECO:0000259" key="4">
    <source>
        <dbReference type="Pfam" id="PF01728"/>
    </source>
</evidence>
<proteinExistence type="inferred from homology"/>
<dbReference type="OrthoDB" id="9784736at2"/>
<dbReference type="EMBL" id="CP027668">
    <property type="protein sequence ID" value="AVO43857.1"/>
    <property type="molecule type" value="Genomic_DNA"/>
</dbReference>
<keyword evidence="6" id="KW-1185">Reference proteome</keyword>
<comment type="similarity">
    <text evidence="2">Belongs to the TlyA family.</text>
</comment>
<name>A0A2S0N769_9HYPH</name>
<dbReference type="InterPro" id="IPR036986">
    <property type="entry name" value="S4_RNA-bd_sf"/>
</dbReference>
<evidence type="ECO:0000256" key="2">
    <source>
        <dbReference type="ARBA" id="ARBA00029460"/>
    </source>
</evidence>
<dbReference type="GO" id="GO:0032259">
    <property type="term" value="P:methylation"/>
    <property type="evidence" value="ECO:0007669"/>
    <property type="project" value="UniProtKB-KW"/>
</dbReference>
<sequence length="245" mass="25589">MSPRRLRADLLLVERDLFDSRAKAQAAIAAGLVTADGRPVRKASEEIPSTAAITAEAPHPWVSRGGVKLAAALAAFQVRPGGRSCLDVGSSTGGFTHVLLTEGAARVIAVDTGRDQFHGSLRGDPRVTLMEATDIRRLTPTDLPVVPDLAVIDVSFISLKLVLPAVTALLAPAAELVALVKPQFEVGRAHLGKNGIVTDAAAREAAVAAVRLEAEGLGWRIGGLIDSPIAGGDGNREFLLHGMRP</sequence>
<dbReference type="PROSITE" id="PS50889">
    <property type="entry name" value="S4"/>
    <property type="match status" value="1"/>
</dbReference>
<gene>
    <name evidence="5" type="ORF">C6569_01535</name>
</gene>
<dbReference type="RefSeq" id="WP_106747187.1">
    <property type="nucleotide sequence ID" value="NZ_CP027668.1"/>
</dbReference>
<dbReference type="SUPFAM" id="SSF55174">
    <property type="entry name" value="Alpha-L RNA-binding motif"/>
    <property type="match status" value="1"/>
</dbReference>
<protein>
    <submittedName>
        <fullName evidence="5">TlyA family rRNA (Cytidine-2'-O)-methyltransferase</fullName>
    </submittedName>
</protein>
<accession>A0A2S0N769</accession>
<evidence type="ECO:0000256" key="1">
    <source>
        <dbReference type="ARBA" id="ARBA00022884"/>
    </source>
</evidence>
<organism evidence="5 6">
    <name type="scientific">Phreatobacter cathodiphilus</name>
    <dbReference type="NCBI Taxonomy" id="1868589"/>
    <lineage>
        <taxon>Bacteria</taxon>
        <taxon>Pseudomonadati</taxon>
        <taxon>Pseudomonadota</taxon>
        <taxon>Alphaproteobacteria</taxon>
        <taxon>Hyphomicrobiales</taxon>
        <taxon>Phreatobacteraceae</taxon>
        <taxon>Phreatobacter</taxon>
    </lineage>
</organism>
<dbReference type="Gene3D" id="3.10.290.10">
    <property type="entry name" value="RNA-binding S4 domain"/>
    <property type="match status" value="1"/>
</dbReference>
<evidence type="ECO:0000313" key="6">
    <source>
        <dbReference type="Proteomes" id="UP000237889"/>
    </source>
</evidence>
<dbReference type="GO" id="GO:0008168">
    <property type="term" value="F:methyltransferase activity"/>
    <property type="evidence" value="ECO:0007669"/>
    <property type="project" value="UniProtKB-KW"/>
</dbReference>
<dbReference type="PIRSF" id="PIRSF005578">
    <property type="entry name" value="TlyA"/>
    <property type="match status" value="1"/>
</dbReference>
<keyword evidence="5" id="KW-0489">Methyltransferase</keyword>
<dbReference type="InterPro" id="IPR004538">
    <property type="entry name" value="Hemolysin_A/TlyA"/>
</dbReference>
<dbReference type="Gene3D" id="3.40.50.150">
    <property type="entry name" value="Vaccinia Virus protein VP39"/>
    <property type="match status" value="1"/>
</dbReference>
<keyword evidence="1 3" id="KW-0694">RNA-binding</keyword>
<reference evidence="5 6" key="1">
    <citation type="submission" date="2018-03" db="EMBL/GenBank/DDBJ databases">
        <title>Genome sequencing of Phreatobacter sp.</title>
        <authorList>
            <person name="Kim S.-J."/>
            <person name="Heo J."/>
            <person name="Kwon S.-W."/>
        </authorList>
    </citation>
    <scope>NUCLEOTIDE SEQUENCE [LARGE SCALE GENOMIC DNA]</scope>
    <source>
        <strain evidence="5 6">S-12</strain>
    </source>
</reference>
<dbReference type="InterPro" id="IPR029063">
    <property type="entry name" value="SAM-dependent_MTases_sf"/>
</dbReference>
<dbReference type="GO" id="GO:0003723">
    <property type="term" value="F:RNA binding"/>
    <property type="evidence" value="ECO:0007669"/>
    <property type="project" value="UniProtKB-KW"/>
</dbReference>
<dbReference type="Proteomes" id="UP000237889">
    <property type="component" value="Chromosome"/>
</dbReference>
<feature type="domain" description="Ribosomal RNA methyltransferase FtsJ" evidence="4">
    <location>
        <begin position="61"/>
        <end position="241"/>
    </location>
</feature>
<dbReference type="AlphaFoldDB" id="A0A2S0N769"/>
<dbReference type="InterPro" id="IPR002877">
    <property type="entry name" value="RNA_MeTrfase_FtsJ_dom"/>
</dbReference>
<dbReference type="NCBIfam" id="TIGR00478">
    <property type="entry name" value="tly"/>
    <property type="match status" value="1"/>
</dbReference>